<dbReference type="InterPro" id="IPR000150">
    <property type="entry name" value="Cof"/>
</dbReference>
<dbReference type="SFLD" id="SFLDG01140">
    <property type="entry name" value="C2.B:_Phosphomannomutase_and_P"/>
    <property type="match status" value="1"/>
</dbReference>
<dbReference type="Gene3D" id="3.40.50.1000">
    <property type="entry name" value="HAD superfamily/HAD-like"/>
    <property type="match status" value="1"/>
</dbReference>
<reference evidence="1 2" key="1">
    <citation type="submission" date="2022-04" db="EMBL/GenBank/DDBJ databases">
        <title>Halobacillus sp. isolated from saltern.</title>
        <authorList>
            <person name="Won M."/>
            <person name="Lee C.-M."/>
            <person name="Woen H.-Y."/>
            <person name="Kwon S.-W."/>
        </authorList>
    </citation>
    <scope>NUCLEOTIDE SEQUENCE [LARGE SCALE GENOMIC DNA]</scope>
    <source>
        <strain evidence="1 2">SSBR10-3</strain>
    </source>
</reference>
<dbReference type="GO" id="GO:0016787">
    <property type="term" value="F:hydrolase activity"/>
    <property type="evidence" value="ECO:0007669"/>
    <property type="project" value="UniProtKB-KW"/>
</dbReference>
<keyword evidence="2" id="KW-1185">Reference proteome</keyword>
<dbReference type="InterPro" id="IPR036412">
    <property type="entry name" value="HAD-like_sf"/>
</dbReference>
<organism evidence="1 2">
    <name type="scientific">Halobacillus salinarum</name>
    <dbReference type="NCBI Taxonomy" id="2932257"/>
    <lineage>
        <taxon>Bacteria</taxon>
        <taxon>Bacillati</taxon>
        <taxon>Bacillota</taxon>
        <taxon>Bacilli</taxon>
        <taxon>Bacillales</taxon>
        <taxon>Bacillaceae</taxon>
        <taxon>Halobacillus</taxon>
    </lineage>
</organism>
<protein>
    <submittedName>
        <fullName evidence="1">Cof-type HAD-IIB family hydrolase</fullName>
    </submittedName>
</protein>
<evidence type="ECO:0000313" key="2">
    <source>
        <dbReference type="Proteomes" id="UP000831787"/>
    </source>
</evidence>
<name>A0ABY4EPR6_9BACI</name>
<dbReference type="PROSITE" id="PS01228">
    <property type="entry name" value="COF_1"/>
    <property type="match status" value="1"/>
</dbReference>
<dbReference type="SFLD" id="SFLDG01144">
    <property type="entry name" value="C2.B.4:_PGP_Like"/>
    <property type="match status" value="1"/>
</dbReference>
<dbReference type="PANTHER" id="PTHR10000:SF55">
    <property type="entry name" value="5-AMINO-6-(5-PHOSPHO-D-RIBITYLAMINO)URACIL PHOSPHATASE YCSE"/>
    <property type="match status" value="1"/>
</dbReference>
<dbReference type="NCBIfam" id="TIGR01484">
    <property type="entry name" value="HAD-SF-IIB"/>
    <property type="match status" value="1"/>
</dbReference>
<dbReference type="Gene3D" id="3.30.1240.10">
    <property type="match status" value="1"/>
</dbReference>
<dbReference type="InterPro" id="IPR023214">
    <property type="entry name" value="HAD_sf"/>
</dbReference>
<dbReference type="Pfam" id="PF08282">
    <property type="entry name" value="Hydrolase_3"/>
    <property type="match status" value="1"/>
</dbReference>
<dbReference type="SUPFAM" id="SSF56784">
    <property type="entry name" value="HAD-like"/>
    <property type="match status" value="1"/>
</dbReference>
<dbReference type="NCBIfam" id="TIGR00099">
    <property type="entry name" value="Cof-subfamily"/>
    <property type="match status" value="1"/>
</dbReference>
<dbReference type="InterPro" id="IPR006379">
    <property type="entry name" value="HAD-SF_hydro_IIB"/>
</dbReference>
<evidence type="ECO:0000313" key="1">
    <source>
        <dbReference type="EMBL" id="UOQ46365.1"/>
    </source>
</evidence>
<gene>
    <name evidence="1" type="ORF">MUN89_02165</name>
</gene>
<dbReference type="PANTHER" id="PTHR10000">
    <property type="entry name" value="PHOSPHOSERINE PHOSPHATASE"/>
    <property type="match status" value="1"/>
</dbReference>
<dbReference type="RefSeq" id="WP_244713532.1">
    <property type="nucleotide sequence ID" value="NZ_CP095073.1"/>
</dbReference>
<dbReference type="SFLD" id="SFLDS00003">
    <property type="entry name" value="Haloacid_Dehalogenase"/>
    <property type="match status" value="1"/>
</dbReference>
<keyword evidence="1" id="KW-0378">Hydrolase</keyword>
<sequence>MKLMTIDLDGTLLNSRHELGEENIKAIKAAQQQGIEIVIATGRAEFDVRQVFEGTGVRTWVIGANGATIHKPDGSRFADVPIQRKDAEDILAFLSKKQYYYEVFSDTAIYTPLNGRELLEVELDRVLSANPEEDRDRLKQAMERQFSQTGFSHVNSYEEILEADVPMYNILAFSFEKEKLEKDQEKFRHYPDLTLVTSAEHNFEFEHGDASKGIALEKLARELGISLGDTAAIGDSPNDLSMIETASHTAAMANAHPDVKNAADFLTKSNDEHGVAEFIYQWLD</sequence>
<proteinExistence type="predicted"/>
<dbReference type="EMBL" id="CP095073">
    <property type="protein sequence ID" value="UOQ46365.1"/>
    <property type="molecule type" value="Genomic_DNA"/>
</dbReference>
<dbReference type="CDD" id="cd07516">
    <property type="entry name" value="HAD_Pase"/>
    <property type="match status" value="1"/>
</dbReference>
<accession>A0ABY4EPR6</accession>
<dbReference type="Proteomes" id="UP000831787">
    <property type="component" value="Chromosome"/>
</dbReference>